<organism evidence="2 3">
    <name type="scientific">Saccharopolyspora aridisoli</name>
    <dbReference type="NCBI Taxonomy" id="2530385"/>
    <lineage>
        <taxon>Bacteria</taxon>
        <taxon>Bacillati</taxon>
        <taxon>Actinomycetota</taxon>
        <taxon>Actinomycetes</taxon>
        <taxon>Pseudonocardiales</taxon>
        <taxon>Pseudonocardiaceae</taxon>
        <taxon>Saccharopolyspora</taxon>
    </lineage>
</organism>
<feature type="region of interest" description="Disordered" evidence="1">
    <location>
        <begin position="1"/>
        <end position="60"/>
    </location>
</feature>
<dbReference type="OrthoDB" id="3699422at2"/>
<feature type="compositionally biased region" description="Gly residues" evidence="1">
    <location>
        <begin position="45"/>
        <end position="60"/>
    </location>
</feature>
<dbReference type="Proteomes" id="UP000294744">
    <property type="component" value="Unassembled WGS sequence"/>
</dbReference>
<evidence type="ECO:0000313" key="3">
    <source>
        <dbReference type="Proteomes" id="UP000294744"/>
    </source>
</evidence>
<keyword evidence="3" id="KW-1185">Reference proteome</keyword>
<proteinExistence type="predicted"/>
<comment type="caution">
    <text evidence="2">The sequence shown here is derived from an EMBL/GenBank/DDBJ whole genome shotgun (WGS) entry which is preliminary data.</text>
</comment>
<reference evidence="2 3" key="1">
    <citation type="submission" date="2019-03" db="EMBL/GenBank/DDBJ databases">
        <title>Draft genome sequences of novel Actinobacteria.</title>
        <authorList>
            <person name="Sahin N."/>
            <person name="Ay H."/>
            <person name="Saygin H."/>
        </authorList>
    </citation>
    <scope>NUCLEOTIDE SEQUENCE [LARGE SCALE GENOMIC DNA]</scope>
    <source>
        <strain evidence="2 3">16K404</strain>
    </source>
</reference>
<feature type="compositionally biased region" description="Basic and acidic residues" evidence="1">
    <location>
        <begin position="18"/>
        <end position="40"/>
    </location>
</feature>
<accession>A0A4R4UKM6</accession>
<dbReference type="RefSeq" id="WP_132625899.1">
    <property type="nucleotide sequence ID" value="NZ_SMKV01000031.1"/>
</dbReference>
<evidence type="ECO:0000313" key="2">
    <source>
        <dbReference type="EMBL" id="TDC89634.1"/>
    </source>
</evidence>
<name>A0A4R4UKM6_9PSEU</name>
<dbReference type="EMBL" id="SMKV01000031">
    <property type="protein sequence ID" value="TDC89634.1"/>
    <property type="molecule type" value="Genomic_DNA"/>
</dbReference>
<dbReference type="AlphaFoldDB" id="A0A4R4UKM6"/>
<sequence>MSLFKKVTDFAKSPQGKKVVDQAKKYASDPKNKEKIDQVKNKFMGKGGSGSQGGSQGGHH</sequence>
<evidence type="ECO:0000256" key="1">
    <source>
        <dbReference type="SAM" id="MobiDB-lite"/>
    </source>
</evidence>
<evidence type="ECO:0008006" key="4">
    <source>
        <dbReference type="Google" id="ProtNLM"/>
    </source>
</evidence>
<gene>
    <name evidence="2" type="ORF">E1161_20925</name>
</gene>
<protein>
    <recommendedName>
        <fullName evidence="4">Antitoxin</fullName>
    </recommendedName>
</protein>